<dbReference type="InterPro" id="IPR025048">
    <property type="entry name" value="DUF3987"/>
</dbReference>
<dbReference type="Pfam" id="PF13148">
    <property type="entry name" value="DUF3987"/>
    <property type="match status" value="1"/>
</dbReference>
<name>X0W7I4_9ZZZZ</name>
<protein>
    <recommendedName>
        <fullName evidence="3">DUF3987 domain-containing protein</fullName>
    </recommendedName>
</protein>
<evidence type="ECO:0000256" key="1">
    <source>
        <dbReference type="SAM" id="MobiDB-lite"/>
    </source>
</evidence>
<evidence type="ECO:0008006" key="3">
    <source>
        <dbReference type="Google" id="ProtNLM"/>
    </source>
</evidence>
<organism evidence="2">
    <name type="scientific">marine sediment metagenome</name>
    <dbReference type="NCBI Taxonomy" id="412755"/>
    <lineage>
        <taxon>unclassified sequences</taxon>
        <taxon>metagenomes</taxon>
        <taxon>ecological metagenomes</taxon>
    </lineage>
</organism>
<sequence length="156" mass="16981">MTETPKAKSKPLYSGNDSESTSVAAEGDKWPKPCKPWPEIVSFDVLDLPDFPTDALPDALRQWVEAESHATQTPADLAGLLALAVCSVGIGRRVVVKPRPDWREPVNLFVAVLLGPGNRKSAVFADAMKPLRELEVELIEAARPAVAREQSDQGRI</sequence>
<evidence type="ECO:0000313" key="2">
    <source>
        <dbReference type="EMBL" id="GAG19232.1"/>
    </source>
</evidence>
<comment type="caution">
    <text evidence="2">The sequence shown here is derived from an EMBL/GenBank/DDBJ whole genome shotgun (WGS) entry which is preliminary data.</text>
</comment>
<feature type="non-terminal residue" evidence="2">
    <location>
        <position position="156"/>
    </location>
</feature>
<feature type="region of interest" description="Disordered" evidence="1">
    <location>
        <begin position="1"/>
        <end position="33"/>
    </location>
</feature>
<proteinExistence type="predicted"/>
<gene>
    <name evidence="2" type="ORF">S01H1_60258</name>
</gene>
<dbReference type="EMBL" id="BARS01039468">
    <property type="protein sequence ID" value="GAG19232.1"/>
    <property type="molecule type" value="Genomic_DNA"/>
</dbReference>
<reference evidence="2" key="1">
    <citation type="journal article" date="2014" name="Front. Microbiol.">
        <title>High frequency of phylogenetically diverse reductive dehalogenase-homologous genes in deep subseafloor sedimentary metagenomes.</title>
        <authorList>
            <person name="Kawai M."/>
            <person name="Futagami T."/>
            <person name="Toyoda A."/>
            <person name="Takaki Y."/>
            <person name="Nishi S."/>
            <person name="Hori S."/>
            <person name="Arai W."/>
            <person name="Tsubouchi T."/>
            <person name="Morono Y."/>
            <person name="Uchiyama I."/>
            <person name="Ito T."/>
            <person name="Fujiyama A."/>
            <person name="Inagaki F."/>
            <person name="Takami H."/>
        </authorList>
    </citation>
    <scope>NUCLEOTIDE SEQUENCE</scope>
    <source>
        <strain evidence="2">Expedition CK06-06</strain>
    </source>
</reference>
<dbReference type="AlphaFoldDB" id="X0W7I4"/>
<accession>X0W7I4</accession>